<dbReference type="CDD" id="cd04301">
    <property type="entry name" value="NAT_SF"/>
    <property type="match status" value="1"/>
</dbReference>
<dbReference type="HOGENOM" id="CLU_087351_0_2_9"/>
<dbReference type="InterPro" id="IPR016181">
    <property type="entry name" value="Acyl_CoA_acyltransferase"/>
</dbReference>
<dbReference type="SUPFAM" id="SSF55729">
    <property type="entry name" value="Acyl-CoA N-acyltransferases (Nat)"/>
    <property type="match status" value="1"/>
</dbReference>
<feature type="domain" description="N-acetyltransferase" evidence="1">
    <location>
        <begin position="1"/>
        <end position="146"/>
    </location>
</feature>
<sequence>MHIRKYQITDEDSTLMMISKSIRETNQKDYNQKQIEVWSNIDKQKWKKSTLNNIALVAINSSGVIGFADMSTSGYLDHLFVHPKYQRQRIATSLVNKLEQTITSSEYSTYASITAVPFFEKMGYHIIHTNCALLRNTYFLNYKMVK</sequence>
<accession>Q03GN6</accession>
<dbReference type="OrthoDB" id="424368at2"/>
<reference evidence="2 3" key="1">
    <citation type="journal article" date="2006" name="Proc. Natl. Acad. Sci. U.S.A.">
        <title>Comparative genomics of the lactic acid bacteria.</title>
        <authorList>
            <person name="Makarova K."/>
            <person name="Slesarev A."/>
            <person name="Wolf Y."/>
            <person name="Sorokin A."/>
            <person name="Mirkin B."/>
            <person name="Koonin E."/>
            <person name="Pavlov A."/>
            <person name="Pavlova N."/>
            <person name="Karamychev V."/>
            <person name="Polouchine N."/>
            <person name="Shakhova V."/>
            <person name="Grigoriev I."/>
            <person name="Lou Y."/>
            <person name="Rohksar D."/>
            <person name="Lucas S."/>
            <person name="Huang K."/>
            <person name="Goodstein D.M."/>
            <person name="Hawkins T."/>
            <person name="Plengvidhya V."/>
            <person name="Welker D."/>
            <person name="Hughes J."/>
            <person name="Goh Y."/>
            <person name="Benson A."/>
            <person name="Baldwin K."/>
            <person name="Lee J.H."/>
            <person name="Diaz-Muniz I."/>
            <person name="Dosti B."/>
            <person name="Smeianov V."/>
            <person name="Wechter W."/>
            <person name="Barabote R."/>
            <person name="Lorca G."/>
            <person name="Altermann E."/>
            <person name="Barrangou R."/>
            <person name="Ganesan B."/>
            <person name="Xie Y."/>
            <person name="Rawsthorne H."/>
            <person name="Tamir D."/>
            <person name="Parker C."/>
            <person name="Breidt F."/>
            <person name="Broadbent J."/>
            <person name="Hutkins R."/>
            <person name="O'Sullivan D."/>
            <person name="Steele J."/>
            <person name="Unlu G."/>
            <person name="Saier M."/>
            <person name="Klaenhammer T."/>
            <person name="Richardson P."/>
            <person name="Kozyavkin S."/>
            <person name="Weimer B."/>
            <person name="Mills D."/>
        </authorList>
    </citation>
    <scope>NUCLEOTIDE SEQUENCE [LARGE SCALE GENOMIC DNA]</scope>
    <source>
        <strain evidence="3">ATCC 25745 / CCUG 21536 / LMG 10740 / 183-1w</strain>
    </source>
</reference>
<dbReference type="Proteomes" id="UP000000773">
    <property type="component" value="Chromosome"/>
</dbReference>
<dbReference type="KEGG" id="ppe:PEPE_0548"/>
<dbReference type="AlphaFoldDB" id="Q03GN6"/>
<dbReference type="GeneID" id="33061578"/>
<protein>
    <submittedName>
        <fullName evidence="2">Acetyltransferase, GNAT family</fullName>
    </submittedName>
</protein>
<dbReference type="Gene3D" id="3.40.630.30">
    <property type="match status" value="1"/>
</dbReference>
<gene>
    <name evidence="2" type="ordered locus">PEPE_0548</name>
</gene>
<dbReference type="Pfam" id="PF13673">
    <property type="entry name" value="Acetyltransf_10"/>
    <property type="match status" value="1"/>
</dbReference>
<evidence type="ECO:0000313" key="3">
    <source>
        <dbReference type="Proteomes" id="UP000000773"/>
    </source>
</evidence>
<dbReference type="EMBL" id="CP000422">
    <property type="protein sequence ID" value="ABJ67636.1"/>
    <property type="molecule type" value="Genomic_DNA"/>
</dbReference>
<dbReference type="RefSeq" id="WP_011673135.1">
    <property type="nucleotide sequence ID" value="NC_008525.1"/>
</dbReference>
<name>Q03GN6_PEDPA</name>
<proteinExistence type="predicted"/>
<organism evidence="2 3">
    <name type="scientific">Pediococcus pentosaceus (strain ATCC 25745 / CCUG 21536 / LMG 10740 / 183-1w)</name>
    <dbReference type="NCBI Taxonomy" id="278197"/>
    <lineage>
        <taxon>Bacteria</taxon>
        <taxon>Bacillati</taxon>
        <taxon>Bacillota</taxon>
        <taxon>Bacilli</taxon>
        <taxon>Lactobacillales</taxon>
        <taxon>Lactobacillaceae</taxon>
        <taxon>Pediococcus</taxon>
    </lineage>
</organism>
<dbReference type="InterPro" id="IPR000182">
    <property type="entry name" value="GNAT_dom"/>
</dbReference>
<dbReference type="PROSITE" id="PS51186">
    <property type="entry name" value="GNAT"/>
    <property type="match status" value="1"/>
</dbReference>
<dbReference type="PANTHER" id="PTHR43451:SF1">
    <property type="entry name" value="ACETYLTRANSFERASE"/>
    <property type="match status" value="1"/>
</dbReference>
<evidence type="ECO:0000259" key="1">
    <source>
        <dbReference type="PROSITE" id="PS51186"/>
    </source>
</evidence>
<dbReference type="STRING" id="278197.PEPE_0548"/>
<dbReference type="eggNOG" id="COG0456">
    <property type="taxonomic scope" value="Bacteria"/>
</dbReference>
<dbReference type="PANTHER" id="PTHR43451">
    <property type="entry name" value="ACETYLTRANSFERASE (GNAT) FAMILY PROTEIN"/>
    <property type="match status" value="1"/>
</dbReference>
<dbReference type="InterPro" id="IPR052564">
    <property type="entry name" value="N-acetyltrans/Recomb-assoc"/>
</dbReference>
<evidence type="ECO:0000313" key="2">
    <source>
        <dbReference type="EMBL" id="ABJ67636.1"/>
    </source>
</evidence>
<dbReference type="GO" id="GO:0016747">
    <property type="term" value="F:acyltransferase activity, transferring groups other than amino-acyl groups"/>
    <property type="evidence" value="ECO:0007669"/>
    <property type="project" value="InterPro"/>
</dbReference>